<evidence type="ECO:0000256" key="3">
    <source>
        <dbReference type="ARBA" id="ARBA00022989"/>
    </source>
</evidence>
<feature type="transmembrane region" description="Helical" evidence="5">
    <location>
        <begin position="93"/>
        <end position="114"/>
    </location>
</feature>
<dbReference type="OrthoDB" id="410651at2759"/>
<dbReference type="SUPFAM" id="SSF161084">
    <property type="entry name" value="MAPEG domain-like"/>
    <property type="match status" value="1"/>
</dbReference>
<comment type="subcellular location">
    <subcellularLocation>
        <location evidence="1">Membrane</location>
        <topology evidence="1">Multi-pass membrane protein</topology>
    </subcellularLocation>
</comment>
<proteinExistence type="predicted"/>
<dbReference type="PANTHER" id="PTHR10250">
    <property type="entry name" value="MICROSOMAL GLUTATHIONE S-TRANSFERASE"/>
    <property type="match status" value="1"/>
</dbReference>
<dbReference type="GO" id="GO:0005783">
    <property type="term" value="C:endoplasmic reticulum"/>
    <property type="evidence" value="ECO:0007669"/>
    <property type="project" value="TreeGrafter"/>
</dbReference>
<keyword evidence="2 5" id="KW-0812">Transmembrane</keyword>
<evidence type="ECO:0000256" key="1">
    <source>
        <dbReference type="ARBA" id="ARBA00004141"/>
    </source>
</evidence>
<keyword evidence="6" id="KW-0808">Transferase</keyword>
<organism evidence="6">
    <name type="scientific">Ajellomyces capsulatus</name>
    <name type="common">Darling's disease fungus</name>
    <name type="synonym">Histoplasma capsulatum</name>
    <dbReference type="NCBI Taxonomy" id="5037"/>
    <lineage>
        <taxon>Eukaryota</taxon>
        <taxon>Fungi</taxon>
        <taxon>Dikarya</taxon>
        <taxon>Ascomycota</taxon>
        <taxon>Pezizomycotina</taxon>
        <taxon>Eurotiomycetes</taxon>
        <taxon>Eurotiomycetidae</taxon>
        <taxon>Onygenales</taxon>
        <taxon>Ajellomycetaceae</taxon>
        <taxon>Histoplasma</taxon>
    </lineage>
</organism>
<dbReference type="GO" id="GO:0004602">
    <property type="term" value="F:glutathione peroxidase activity"/>
    <property type="evidence" value="ECO:0007669"/>
    <property type="project" value="TreeGrafter"/>
</dbReference>
<evidence type="ECO:0000313" key="6">
    <source>
        <dbReference type="EMBL" id="QSS63975.1"/>
    </source>
</evidence>
<dbReference type="EMBL" id="CP069114">
    <property type="protein sequence ID" value="QSS63975.1"/>
    <property type="molecule type" value="Genomic_DNA"/>
</dbReference>
<dbReference type="PANTHER" id="PTHR10250:SF26">
    <property type="entry name" value="GLUTATHIONE S-TRANSFERASE 3, MITOCHONDRIAL"/>
    <property type="match status" value="1"/>
</dbReference>
<reference evidence="6" key="1">
    <citation type="submission" date="2021-01" db="EMBL/GenBank/DDBJ databases">
        <title>Chromosome-level genome assembly of a human fungal pathogen reveals clustering of transcriptionally co-regulated genes.</title>
        <authorList>
            <person name="Voorhies M."/>
            <person name="Cohen S."/>
            <person name="Shea T.P."/>
            <person name="Petrus S."/>
            <person name="Munoz J.F."/>
            <person name="Poplawski S."/>
            <person name="Goldman W.E."/>
            <person name="Michael T."/>
            <person name="Cuomo C.A."/>
            <person name="Sil A."/>
            <person name="Beyhan S."/>
        </authorList>
    </citation>
    <scope>NUCLEOTIDE SEQUENCE</scope>
    <source>
        <strain evidence="6">WU24</strain>
    </source>
</reference>
<evidence type="ECO:0000256" key="2">
    <source>
        <dbReference type="ARBA" id="ARBA00022692"/>
    </source>
</evidence>
<dbReference type="Proteomes" id="UP000663671">
    <property type="component" value="Chromosome 1"/>
</dbReference>
<dbReference type="Gene3D" id="1.20.120.550">
    <property type="entry name" value="Membrane associated eicosanoid/glutathione metabolism-like domain"/>
    <property type="match status" value="1"/>
</dbReference>
<evidence type="ECO:0000256" key="4">
    <source>
        <dbReference type="ARBA" id="ARBA00023136"/>
    </source>
</evidence>
<dbReference type="InterPro" id="IPR050997">
    <property type="entry name" value="MAPEG"/>
</dbReference>
<dbReference type="GO" id="GO:0004364">
    <property type="term" value="F:glutathione transferase activity"/>
    <property type="evidence" value="ECO:0007669"/>
    <property type="project" value="TreeGrafter"/>
</dbReference>
<dbReference type="Pfam" id="PF01124">
    <property type="entry name" value="MAPEG"/>
    <property type="match status" value="1"/>
</dbReference>
<dbReference type="VEuPathDB" id="FungiDB:I7I51_01036"/>
<protein>
    <submittedName>
        <fullName evidence="6">Glutathione-s-transferase</fullName>
    </submittedName>
</protein>
<dbReference type="GO" id="GO:0016020">
    <property type="term" value="C:membrane"/>
    <property type="evidence" value="ECO:0007669"/>
    <property type="project" value="UniProtKB-SubCell"/>
</dbReference>
<gene>
    <name evidence="6" type="ORF">I7I51_01036</name>
</gene>
<keyword evidence="4 5" id="KW-0472">Membrane</keyword>
<evidence type="ECO:0000256" key="5">
    <source>
        <dbReference type="SAM" id="Phobius"/>
    </source>
</evidence>
<sequence>MVAITLPDNYGYILGLTVGAIPLLNFIHIYMVAKHRKKAGIKYPNAYATLEECKQNPAAYRFNCAQRAHGNFLENLSLTTLSILVSGIKYPNATIALAGTWIIMRTLYMYGYVYSDKPDGRGRYKGGMHTFAQLALWGLSAFGVAAPMMMAGKFWAS</sequence>
<name>A0A8A1MDL4_AJECA</name>
<dbReference type="AlphaFoldDB" id="A0A8A1MDL4"/>
<dbReference type="InterPro" id="IPR023352">
    <property type="entry name" value="MAPEG-like_dom_sf"/>
</dbReference>
<accession>A0A8A1MDL4</accession>
<keyword evidence="3 5" id="KW-1133">Transmembrane helix</keyword>
<feature type="transmembrane region" description="Helical" evidence="5">
    <location>
        <begin position="12"/>
        <end position="33"/>
    </location>
</feature>
<feature type="transmembrane region" description="Helical" evidence="5">
    <location>
        <begin position="134"/>
        <end position="156"/>
    </location>
</feature>
<dbReference type="GO" id="GO:0005635">
    <property type="term" value="C:nuclear envelope"/>
    <property type="evidence" value="ECO:0007669"/>
    <property type="project" value="TreeGrafter"/>
</dbReference>
<dbReference type="InterPro" id="IPR001129">
    <property type="entry name" value="Membr-assoc_MAPEG"/>
</dbReference>